<dbReference type="AlphaFoldDB" id="J6EQ33"/>
<reference evidence="4 5" key="1">
    <citation type="journal article" date="2012" name="Eukaryot. Cell">
        <title>Draft genome sequence of CBS 2479, the standard type strain of Trichosporon asahii.</title>
        <authorList>
            <person name="Yang R.Y."/>
            <person name="Li H.T."/>
            <person name="Zhu H."/>
            <person name="Zhou G.P."/>
            <person name="Wang M."/>
            <person name="Wang L."/>
        </authorList>
    </citation>
    <scope>NUCLEOTIDE SEQUENCE [LARGE SCALE GENOMIC DNA]</scope>
    <source>
        <strain evidence="5">ATCC 90039 / CBS 2479 / JCM 2466 / KCTC 7840 / NCYC 2677 / UAMH 7654</strain>
    </source>
</reference>
<dbReference type="Proteomes" id="UP000002748">
    <property type="component" value="Unassembled WGS sequence"/>
</dbReference>
<evidence type="ECO:0000313" key="5">
    <source>
        <dbReference type="Proteomes" id="UP000002748"/>
    </source>
</evidence>
<dbReference type="EMBL" id="ALBS01000284">
    <property type="protein sequence ID" value="EJT46554.1"/>
    <property type="molecule type" value="Genomic_DNA"/>
</dbReference>
<protein>
    <recommendedName>
        <fullName evidence="3">ABC1 atypical kinase-like domain-containing protein</fullName>
    </recommendedName>
</protein>
<comment type="caution">
    <text evidence="4">The sequence shown here is derived from an EMBL/GenBank/DDBJ whole genome shotgun (WGS) entry which is preliminary data.</text>
</comment>
<keyword evidence="2" id="KW-1133">Transmembrane helix</keyword>
<gene>
    <name evidence="4" type="ORF">A1Q1_04849</name>
</gene>
<dbReference type="OrthoDB" id="427480at2759"/>
<evidence type="ECO:0000259" key="3">
    <source>
        <dbReference type="Pfam" id="PF03109"/>
    </source>
</evidence>
<keyword evidence="2" id="KW-0472">Membrane</keyword>
<feature type="transmembrane region" description="Helical" evidence="2">
    <location>
        <begin position="98"/>
        <end position="119"/>
    </location>
</feature>
<dbReference type="HOGENOM" id="CLU_384115_0_0_1"/>
<keyword evidence="2" id="KW-0812">Transmembrane</keyword>
<dbReference type="SUPFAM" id="SSF56112">
    <property type="entry name" value="Protein kinase-like (PK-like)"/>
    <property type="match status" value="1"/>
</dbReference>
<dbReference type="InterPro" id="IPR004147">
    <property type="entry name" value="ABC1_dom"/>
</dbReference>
<proteinExistence type="predicted"/>
<dbReference type="Gene3D" id="1.10.510.10">
    <property type="entry name" value="Transferase(Phosphotransferase) domain 1"/>
    <property type="match status" value="1"/>
</dbReference>
<accession>J6EQ33</accession>
<feature type="domain" description="ABC1 atypical kinase-like" evidence="3">
    <location>
        <begin position="326"/>
        <end position="407"/>
    </location>
</feature>
<feature type="domain" description="ABC1 atypical kinase-like" evidence="3">
    <location>
        <begin position="414"/>
        <end position="522"/>
    </location>
</feature>
<feature type="transmembrane region" description="Helical" evidence="2">
    <location>
        <begin position="27"/>
        <end position="48"/>
    </location>
</feature>
<dbReference type="InterPro" id="IPR051130">
    <property type="entry name" value="Mito_struct-func_regulator"/>
</dbReference>
<name>J6EQ33_TRIAS</name>
<dbReference type="InterPro" id="IPR011009">
    <property type="entry name" value="Kinase-like_dom_sf"/>
</dbReference>
<evidence type="ECO:0000256" key="2">
    <source>
        <dbReference type="SAM" id="Phobius"/>
    </source>
</evidence>
<dbReference type="GeneID" id="25988361"/>
<dbReference type="Pfam" id="PF03109">
    <property type="entry name" value="ABC1"/>
    <property type="match status" value="2"/>
</dbReference>
<evidence type="ECO:0000256" key="1">
    <source>
        <dbReference type="SAM" id="MobiDB-lite"/>
    </source>
</evidence>
<dbReference type="PANTHER" id="PTHR43173:SF37">
    <property type="entry name" value="ABC1 FAMILY PROTEIN C10F6.14C"/>
    <property type="match status" value="1"/>
</dbReference>
<organism evidence="4 5">
    <name type="scientific">Trichosporon asahii var. asahii (strain ATCC 90039 / CBS 2479 / JCM 2466 / KCTC 7840 / NBRC 103889/ NCYC 2677 / UAMH 7654)</name>
    <name type="common">Yeast</name>
    <dbReference type="NCBI Taxonomy" id="1186058"/>
    <lineage>
        <taxon>Eukaryota</taxon>
        <taxon>Fungi</taxon>
        <taxon>Dikarya</taxon>
        <taxon>Basidiomycota</taxon>
        <taxon>Agaricomycotina</taxon>
        <taxon>Tremellomycetes</taxon>
        <taxon>Trichosporonales</taxon>
        <taxon>Trichosporonaceae</taxon>
        <taxon>Trichosporon</taxon>
    </lineage>
</organism>
<dbReference type="RefSeq" id="XP_014178562.1">
    <property type="nucleotide sequence ID" value="XM_014323087.1"/>
</dbReference>
<dbReference type="VEuPathDB" id="FungiDB:A1Q1_04849"/>
<sequence length="720" mass="78891">MDHGGGHGGHGGHSGGDMPMCSRCPRALYLTSSVAIVGITIGYASLLARMKNYERRLIKTLAANPHPAAYSSIQETAGGAPVKEEVIRLPSSVRIIRAGYCAITVAISYFVIAAGQAVASAGAVPDIGFCRSLNVITELSRGWAMRRSIDNFSPSFTLSTTTAHAALVVSKYMLTTMFARPRAGIHVSLRPLHTTARIGYPRSPPPSSCPLTKGGSSSSSSSSDQKSAKKQKRHKWGERLGVLFAVGVVVYIADRELNASALTRSLRTGYIGQTQLLSLKGGRDRVAARTSGKPPAMGPALRVSQLTSGLQAGLLPKPYRAAFSHVFDNAPSVPYEEVCKVFKEDLGLLPTDMFEHFSPEALASASIAQVHKATLKTEHGNPDQVVAVKVQKPAISKQMGWDLFSYKELSICPMKLETSFSHEAANARKCAELLARTPELKDDIYVPKVYGRQEGYPESDRILVMEWVDGCRLTDKKQLEAWGLNLREVMDLAIALNGAMTFSWGFIHCDPHPGNILVRPHPWKKGKPQLVSFRREVPGRLLDALAFPLRSGRAEGRSHREEVGHRVGSQHIQKVDKVEQTEKSAYELQVAAKAQLKALLESEQLIPRLSSSSPADHQTLGSPSSRVNITAQWAARGYANGLSGSRSLSNVGLRPWLHDRWEMAKFQVTMWVIDLAFIWSKVVSWFRPQGPDWEGRLQKQMEQLAKNEFGLEIDDSAFLG</sequence>
<evidence type="ECO:0000313" key="4">
    <source>
        <dbReference type="EMBL" id="EJT46554.1"/>
    </source>
</evidence>
<dbReference type="PANTHER" id="PTHR43173">
    <property type="entry name" value="ABC1 FAMILY PROTEIN"/>
    <property type="match status" value="1"/>
</dbReference>
<dbReference type="KEGG" id="tasa:A1Q1_04849"/>
<feature type="region of interest" description="Disordered" evidence="1">
    <location>
        <begin position="196"/>
        <end position="233"/>
    </location>
</feature>